<dbReference type="RefSeq" id="XP_010449535.1">
    <property type="nucleotide sequence ID" value="XM_010451233.2"/>
</dbReference>
<feature type="transmembrane region" description="Helical" evidence="9">
    <location>
        <begin position="189"/>
        <end position="210"/>
    </location>
</feature>
<protein>
    <submittedName>
        <fullName evidence="11">Aluminum-activated malate transporter 12-like</fullName>
    </submittedName>
</protein>
<evidence type="ECO:0000256" key="7">
    <source>
        <dbReference type="ARBA" id="ARBA00023136"/>
    </source>
</evidence>
<evidence type="ECO:0000256" key="4">
    <source>
        <dbReference type="ARBA" id="ARBA00022692"/>
    </source>
</evidence>
<dbReference type="GeneID" id="104731753"/>
<gene>
    <name evidence="11" type="primary">LOC104731753</name>
</gene>
<keyword evidence="6" id="KW-0406">Ion transport</keyword>
<accession>A0ABM0V1S7</accession>
<evidence type="ECO:0000313" key="11">
    <source>
        <dbReference type="RefSeq" id="XP_010449535.1"/>
    </source>
</evidence>
<reference evidence="10" key="1">
    <citation type="journal article" date="2014" name="Nat. Commun.">
        <title>The emerging biofuel crop Camelina sativa retains a highly undifferentiated hexaploid genome structure.</title>
        <authorList>
            <person name="Kagale S."/>
            <person name="Koh C."/>
            <person name="Nixon J."/>
            <person name="Bollina V."/>
            <person name="Clarke W.E."/>
            <person name="Tuteja R."/>
            <person name="Spillane C."/>
            <person name="Robinson S.J."/>
            <person name="Links M.G."/>
            <person name="Clarke C."/>
            <person name="Higgins E.E."/>
            <person name="Huebert T."/>
            <person name="Sharpe A.G."/>
            <person name="Parkin I.A."/>
        </authorList>
    </citation>
    <scope>NUCLEOTIDE SEQUENCE [LARGE SCALE GENOMIC DNA]</scope>
    <source>
        <strain evidence="10">cv. DH55</strain>
    </source>
</reference>
<evidence type="ECO:0000256" key="2">
    <source>
        <dbReference type="ARBA" id="ARBA00007079"/>
    </source>
</evidence>
<reference evidence="11" key="2">
    <citation type="submission" date="2025-08" db="UniProtKB">
        <authorList>
            <consortium name="RefSeq"/>
        </authorList>
    </citation>
    <scope>IDENTIFICATION</scope>
    <source>
        <tissue evidence="11">Leaf</tissue>
    </source>
</reference>
<keyword evidence="4 9" id="KW-0812">Transmembrane</keyword>
<feature type="transmembrane region" description="Helical" evidence="9">
    <location>
        <begin position="159"/>
        <end position="177"/>
    </location>
</feature>
<proteinExistence type="inferred from homology"/>
<dbReference type="InterPro" id="IPR020966">
    <property type="entry name" value="ALMT"/>
</dbReference>
<sequence length="563" mass="62522">MSNKVHVGSVEMEEGLSKTKWMVLEPSEKIKKIPKRLWRVGKDDPRRVIHALKVGLSLTLVSLLYLMEPLFKGIGSNAIWAVMTVVVVLEFSAGATLCKGLNRGLGTLIAGSLAFFIEFVANDSGKVLRAIFIGTAVFIIGAVATYIRFIPYIKKNYDYGVVIFLLTFNLITVSSYRVDSVITIAHDRFYTIAVGCGICLFMSLLVFPIWSGEDLHKTTVGKLQGLSRSIEACVNEYFEEKETEKETSDLKDRIYEGYQAVLDSKSTDETLALYANWEPRHSLRCHRFPCRQYVKVGAVLRQFGYTVVALHGCLQTEIQTPRSVRALFKDPCVRLAGEVCKALTELADSISNHRHCSPEILSDHLHVALQDLNSAIKSQPKLFLGSNLHRHNNKQQHANNKHPNGTVLQRNISNVGKDLNGDVSLNETGTRSKITETGLRHGQSGAVSLSSFRTDTSALMAYRRSFKNSSEMAAAAGERRMLRPQLSKIAVLTSLEFSEALPFAAFASLLVEMVARLDNVIEEVEELGRIASFKEYDNTRDPTAEDVRCEKPANVTISVSAAE</sequence>
<keyword evidence="3" id="KW-0813">Transport</keyword>
<dbReference type="PANTHER" id="PTHR31086">
    <property type="entry name" value="ALUMINUM-ACTIVATED MALATE TRANSPORTER 10"/>
    <property type="match status" value="1"/>
</dbReference>
<keyword evidence="10" id="KW-1185">Reference proteome</keyword>
<keyword evidence="8" id="KW-0407">Ion channel</keyword>
<comment type="similarity">
    <text evidence="2">Belongs to the aromatic acid exporter (TC 2.A.85) family.</text>
</comment>
<evidence type="ECO:0000256" key="5">
    <source>
        <dbReference type="ARBA" id="ARBA00022989"/>
    </source>
</evidence>
<evidence type="ECO:0000256" key="3">
    <source>
        <dbReference type="ARBA" id="ARBA00022448"/>
    </source>
</evidence>
<evidence type="ECO:0000256" key="8">
    <source>
        <dbReference type="ARBA" id="ARBA00023303"/>
    </source>
</evidence>
<comment type="subcellular location">
    <subcellularLocation>
        <location evidence="1">Membrane</location>
        <topology evidence="1">Multi-pass membrane protein</topology>
    </subcellularLocation>
</comment>
<feature type="transmembrane region" description="Helical" evidence="9">
    <location>
        <begin position="105"/>
        <end position="121"/>
    </location>
</feature>
<evidence type="ECO:0000256" key="1">
    <source>
        <dbReference type="ARBA" id="ARBA00004141"/>
    </source>
</evidence>
<feature type="transmembrane region" description="Helical" evidence="9">
    <location>
        <begin position="78"/>
        <end position="98"/>
    </location>
</feature>
<evidence type="ECO:0000256" key="9">
    <source>
        <dbReference type="SAM" id="Phobius"/>
    </source>
</evidence>
<dbReference type="Pfam" id="PF11744">
    <property type="entry name" value="ALMT"/>
    <property type="match status" value="1"/>
</dbReference>
<organism evidence="10 11">
    <name type="scientific">Camelina sativa</name>
    <name type="common">False flax</name>
    <name type="synonym">Myagrum sativum</name>
    <dbReference type="NCBI Taxonomy" id="90675"/>
    <lineage>
        <taxon>Eukaryota</taxon>
        <taxon>Viridiplantae</taxon>
        <taxon>Streptophyta</taxon>
        <taxon>Embryophyta</taxon>
        <taxon>Tracheophyta</taxon>
        <taxon>Spermatophyta</taxon>
        <taxon>Magnoliopsida</taxon>
        <taxon>eudicotyledons</taxon>
        <taxon>Gunneridae</taxon>
        <taxon>Pentapetalae</taxon>
        <taxon>rosids</taxon>
        <taxon>malvids</taxon>
        <taxon>Brassicales</taxon>
        <taxon>Brassicaceae</taxon>
        <taxon>Camelineae</taxon>
        <taxon>Camelina</taxon>
    </lineage>
</organism>
<name>A0ABM0V1S7_CAMSA</name>
<feature type="transmembrane region" description="Helical" evidence="9">
    <location>
        <begin position="48"/>
        <end position="66"/>
    </location>
</feature>
<feature type="transmembrane region" description="Helical" evidence="9">
    <location>
        <begin position="127"/>
        <end position="147"/>
    </location>
</feature>
<evidence type="ECO:0000313" key="10">
    <source>
        <dbReference type="Proteomes" id="UP000694864"/>
    </source>
</evidence>
<dbReference type="Proteomes" id="UP000694864">
    <property type="component" value="Chromosome 12"/>
</dbReference>
<keyword evidence="5 9" id="KW-1133">Transmembrane helix</keyword>
<evidence type="ECO:0000256" key="6">
    <source>
        <dbReference type="ARBA" id="ARBA00023065"/>
    </source>
</evidence>
<keyword evidence="7 9" id="KW-0472">Membrane</keyword>